<feature type="non-terminal residue" evidence="2">
    <location>
        <position position="30"/>
    </location>
</feature>
<dbReference type="AlphaFoldDB" id="A0A2S6CW27"/>
<dbReference type="Proteomes" id="UP000239589">
    <property type="component" value="Unassembled WGS sequence"/>
</dbReference>
<feature type="region of interest" description="Disordered" evidence="1">
    <location>
        <begin position="1"/>
        <end position="30"/>
    </location>
</feature>
<evidence type="ECO:0000313" key="3">
    <source>
        <dbReference type="Proteomes" id="UP000239589"/>
    </source>
</evidence>
<protein>
    <submittedName>
        <fullName evidence="2">Type III-B CRISPR module RAMP protein Cmr4</fullName>
    </submittedName>
</protein>
<feature type="compositionally biased region" description="Basic residues" evidence="1">
    <location>
        <begin position="1"/>
        <end position="10"/>
    </location>
</feature>
<name>A0A2S6CW27_9CYAN</name>
<evidence type="ECO:0000256" key="1">
    <source>
        <dbReference type="SAM" id="MobiDB-lite"/>
    </source>
</evidence>
<dbReference type="EMBL" id="PGEM01000049">
    <property type="protein sequence ID" value="PPJ63892.1"/>
    <property type="molecule type" value="Genomic_DNA"/>
</dbReference>
<proteinExistence type="predicted"/>
<keyword evidence="3" id="KW-1185">Reference proteome</keyword>
<gene>
    <name evidence="2" type="ORF">CUN59_07665</name>
</gene>
<sequence>MSASRIRGKLRASSPEDQRKSFCSNTLEDV</sequence>
<reference evidence="2 3" key="1">
    <citation type="submission" date="2018-02" db="EMBL/GenBank/DDBJ databases">
        <title>Discovery of a pederin family compound in a non-symbiotic bloom-forming cyanobacterium.</title>
        <authorList>
            <person name="Kust A."/>
            <person name="Mares J."/>
            <person name="Jokela J."/>
            <person name="Urajova P."/>
            <person name="Hajek J."/>
            <person name="Saurav K."/>
            <person name="Voracova K."/>
            <person name="Fewer D.P."/>
            <person name="Haapaniemi E."/>
            <person name="Permi P."/>
            <person name="Rehakova K."/>
            <person name="Sivonen K."/>
            <person name="Hrouzek P."/>
        </authorList>
    </citation>
    <scope>NUCLEOTIDE SEQUENCE [LARGE SCALE GENOMIC DNA]</scope>
    <source>
        <strain evidence="2 3">CHARLIE-1</strain>
    </source>
</reference>
<organism evidence="2 3">
    <name type="scientific">Cuspidothrix issatschenkoi CHARLIE-1</name>
    <dbReference type="NCBI Taxonomy" id="2052836"/>
    <lineage>
        <taxon>Bacteria</taxon>
        <taxon>Bacillati</taxon>
        <taxon>Cyanobacteriota</taxon>
        <taxon>Cyanophyceae</taxon>
        <taxon>Nostocales</taxon>
        <taxon>Aphanizomenonaceae</taxon>
        <taxon>Cuspidothrix</taxon>
    </lineage>
</organism>
<comment type="caution">
    <text evidence="2">The sequence shown here is derived from an EMBL/GenBank/DDBJ whole genome shotgun (WGS) entry which is preliminary data.</text>
</comment>
<accession>A0A2S6CW27</accession>
<feature type="compositionally biased region" description="Polar residues" evidence="1">
    <location>
        <begin position="21"/>
        <end position="30"/>
    </location>
</feature>
<evidence type="ECO:0000313" key="2">
    <source>
        <dbReference type="EMBL" id="PPJ63892.1"/>
    </source>
</evidence>